<evidence type="ECO:0000259" key="9">
    <source>
        <dbReference type="SMART" id="SM01131"/>
    </source>
</evidence>
<dbReference type="EMBL" id="CP018632">
    <property type="protein sequence ID" value="ASJ76582.1"/>
    <property type="molecule type" value="Genomic_DNA"/>
</dbReference>
<dbReference type="PANTHER" id="PTHR12112:SF22">
    <property type="entry name" value="MANGANESE-DEPENDENT INORGANIC PYROPHOSPHATASE-RELATED"/>
    <property type="match status" value="1"/>
</dbReference>
<dbReference type="KEGG" id="gai:IMCC3135_32685"/>
<feature type="chain" id="PRO_5016406558" description="inorganic diphosphatase" evidence="8">
    <location>
        <begin position="22"/>
        <end position="370"/>
    </location>
</feature>
<dbReference type="SMART" id="SM01131">
    <property type="entry name" value="DHHA2"/>
    <property type="match status" value="1"/>
</dbReference>
<sequence length="370" mass="40522">MNSTCQACLLRTLFSSAFNHASIYSANDHAHLRPAESKSYGQQRLSIGITMLQHYQHDRNGNFSMTIKVFGHKSPDTDSTGSPLIWAWYLTEICGTPAEACLLGEPNTEAAFMLQRWGFNTPTIIDDVSADDKVVIVDTNNPAELPASINSADILEIIDHHMLAGGIKTLKPITITVRPVACTATIMHDLMGDKAANMPEQIKGAMLSCILSDTLGFRSPTTTDRDREVAEKIAAELELSIPDYAAELFAAKSDISRFSDAQLLRMDSKQYDIGGKSFRISVLETTSADTVLARKESLMQTMPSVASEDQVDQLLLFVIDILAEEATLLVPNDLVKQIAEKSFDATVTGDTVRLPGVVSRKKQIIPSLKF</sequence>
<dbReference type="InterPro" id="IPR038222">
    <property type="entry name" value="DHHA2_dom_sf"/>
</dbReference>
<dbReference type="Pfam" id="PF01368">
    <property type="entry name" value="DHH"/>
    <property type="match status" value="1"/>
</dbReference>
<evidence type="ECO:0000256" key="8">
    <source>
        <dbReference type="SAM" id="SignalP"/>
    </source>
</evidence>
<evidence type="ECO:0000256" key="6">
    <source>
        <dbReference type="ARBA" id="ARBA00032535"/>
    </source>
</evidence>
<dbReference type="AlphaFoldDB" id="A0A2Z2NYR5"/>
<dbReference type="SUPFAM" id="SSF64182">
    <property type="entry name" value="DHH phosphoesterases"/>
    <property type="match status" value="1"/>
</dbReference>
<dbReference type="InterPro" id="IPR001667">
    <property type="entry name" value="DDH_dom"/>
</dbReference>
<evidence type="ECO:0000256" key="3">
    <source>
        <dbReference type="ARBA" id="ARBA00022723"/>
    </source>
</evidence>
<protein>
    <recommendedName>
        <fullName evidence="2">inorganic diphosphatase</fullName>
        <ecNumber evidence="2">3.6.1.1</ecNumber>
    </recommendedName>
    <alternativeName>
        <fullName evidence="6">Pyrophosphate phospho-hydrolase</fullName>
    </alternativeName>
</protein>
<dbReference type="Pfam" id="PF02833">
    <property type="entry name" value="DHHA2"/>
    <property type="match status" value="1"/>
</dbReference>
<feature type="signal peptide" evidence="8">
    <location>
        <begin position="1"/>
        <end position="21"/>
    </location>
</feature>
<comment type="catalytic activity">
    <reaction evidence="7">
        <text>diphosphate + H2O = 2 phosphate + H(+)</text>
        <dbReference type="Rhea" id="RHEA:24576"/>
        <dbReference type="ChEBI" id="CHEBI:15377"/>
        <dbReference type="ChEBI" id="CHEBI:15378"/>
        <dbReference type="ChEBI" id="CHEBI:33019"/>
        <dbReference type="ChEBI" id="CHEBI:43474"/>
        <dbReference type="EC" id="3.6.1.1"/>
    </reaction>
</comment>
<evidence type="ECO:0000256" key="4">
    <source>
        <dbReference type="ARBA" id="ARBA00022801"/>
    </source>
</evidence>
<feature type="domain" description="DHHA2" evidence="9">
    <location>
        <begin position="245"/>
        <end position="370"/>
    </location>
</feature>
<dbReference type="Gene3D" id="3.10.310.20">
    <property type="entry name" value="DHHA2 domain"/>
    <property type="match status" value="1"/>
</dbReference>
<evidence type="ECO:0000256" key="1">
    <source>
        <dbReference type="ARBA" id="ARBA00001936"/>
    </source>
</evidence>
<evidence type="ECO:0000313" key="11">
    <source>
        <dbReference type="Proteomes" id="UP000250079"/>
    </source>
</evidence>
<reference evidence="10 11" key="1">
    <citation type="submission" date="2016-12" db="EMBL/GenBank/DDBJ databases">
        <authorList>
            <person name="Song W.-J."/>
            <person name="Kurnit D.M."/>
        </authorList>
    </citation>
    <scope>NUCLEOTIDE SEQUENCE [LARGE SCALE GENOMIC DNA]</scope>
    <source>
        <strain evidence="10 11">IMCC3135</strain>
    </source>
</reference>
<name>A0A2Z2NYR5_9GAMM</name>
<keyword evidence="4 10" id="KW-0378">Hydrolase</keyword>
<evidence type="ECO:0000256" key="5">
    <source>
        <dbReference type="ARBA" id="ARBA00023211"/>
    </source>
</evidence>
<dbReference type="Gene3D" id="3.90.1640.10">
    <property type="entry name" value="inorganic pyrophosphatase (n-terminal core)"/>
    <property type="match status" value="1"/>
</dbReference>
<dbReference type="Proteomes" id="UP000250079">
    <property type="component" value="Chromosome"/>
</dbReference>
<evidence type="ECO:0000313" key="10">
    <source>
        <dbReference type="EMBL" id="ASJ76582.1"/>
    </source>
</evidence>
<dbReference type="NCBIfam" id="NF003877">
    <property type="entry name" value="PRK05427.1"/>
    <property type="match status" value="1"/>
</dbReference>
<evidence type="ECO:0000256" key="7">
    <source>
        <dbReference type="ARBA" id="ARBA00047820"/>
    </source>
</evidence>
<comment type="cofactor">
    <cofactor evidence="1">
        <name>Mn(2+)</name>
        <dbReference type="ChEBI" id="CHEBI:29035"/>
    </cofactor>
</comment>
<keyword evidence="3" id="KW-0479">Metal-binding</keyword>
<dbReference type="EC" id="3.6.1.1" evidence="2"/>
<dbReference type="InterPro" id="IPR038763">
    <property type="entry name" value="DHH_sf"/>
</dbReference>
<accession>A0A2Z2NYR5</accession>
<dbReference type="GO" id="GO:0046872">
    <property type="term" value="F:metal ion binding"/>
    <property type="evidence" value="ECO:0007669"/>
    <property type="project" value="UniProtKB-KW"/>
</dbReference>
<gene>
    <name evidence="10" type="primary">ppaC</name>
    <name evidence="10" type="ORF">IMCC3135_32685</name>
</gene>
<evidence type="ECO:0000256" key="2">
    <source>
        <dbReference type="ARBA" id="ARBA00012146"/>
    </source>
</evidence>
<dbReference type="InterPro" id="IPR004097">
    <property type="entry name" value="DHHA2"/>
</dbReference>
<proteinExistence type="predicted"/>
<keyword evidence="8" id="KW-0732">Signal</keyword>
<organism evidence="10 11">
    <name type="scientific">Granulosicoccus antarcticus IMCC3135</name>
    <dbReference type="NCBI Taxonomy" id="1192854"/>
    <lineage>
        <taxon>Bacteria</taxon>
        <taxon>Pseudomonadati</taxon>
        <taxon>Pseudomonadota</taxon>
        <taxon>Gammaproteobacteria</taxon>
        <taxon>Chromatiales</taxon>
        <taxon>Granulosicoccaceae</taxon>
        <taxon>Granulosicoccus</taxon>
    </lineage>
</organism>
<dbReference type="GO" id="GO:0004427">
    <property type="term" value="F:inorganic diphosphate phosphatase activity"/>
    <property type="evidence" value="ECO:0007669"/>
    <property type="project" value="UniProtKB-EC"/>
</dbReference>
<dbReference type="PANTHER" id="PTHR12112">
    <property type="entry name" value="BNIP - RELATED"/>
    <property type="match status" value="1"/>
</dbReference>
<keyword evidence="11" id="KW-1185">Reference proteome</keyword>
<keyword evidence="5" id="KW-0464">Manganese</keyword>
<dbReference type="GO" id="GO:0005737">
    <property type="term" value="C:cytoplasm"/>
    <property type="evidence" value="ECO:0007669"/>
    <property type="project" value="InterPro"/>
</dbReference>